<dbReference type="InterPro" id="IPR003140">
    <property type="entry name" value="PLipase/COase/thioEstase"/>
</dbReference>
<dbReference type="Pfam" id="PF02230">
    <property type="entry name" value="Abhydrolase_2"/>
    <property type="match status" value="2"/>
</dbReference>
<evidence type="ECO:0000256" key="3">
    <source>
        <dbReference type="ARBA" id="ARBA00012423"/>
    </source>
</evidence>
<evidence type="ECO:0000256" key="2">
    <source>
        <dbReference type="ARBA" id="ARBA00006499"/>
    </source>
</evidence>
<dbReference type="GO" id="GO:0003677">
    <property type="term" value="F:DNA binding"/>
    <property type="evidence" value="ECO:0007669"/>
    <property type="project" value="UniProtKB-KW"/>
</dbReference>
<dbReference type="Pfam" id="PF03221">
    <property type="entry name" value="HTH_Tnp_Tc5"/>
    <property type="match status" value="1"/>
</dbReference>
<organism evidence="6 7">
    <name type="scientific">Ditylenchus dipsaci</name>
    <dbReference type="NCBI Taxonomy" id="166011"/>
    <lineage>
        <taxon>Eukaryota</taxon>
        <taxon>Metazoa</taxon>
        <taxon>Ecdysozoa</taxon>
        <taxon>Nematoda</taxon>
        <taxon>Chromadorea</taxon>
        <taxon>Rhabditida</taxon>
        <taxon>Tylenchina</taxon>
        <taxon>Tylenchomorpha</taxon>
        <taxon>Sphaerularioidea</taxon>
        <taxon>Anguinidae</taxon>
        <taxon>Anguininae</taxon>
        <taxon>Ditylenchus</taxon>
    </lineage>
</organism>
<feature type="domain" description="HTH CENPB-type" evidence="5">
    <location>
        <begin position="248"/>
        <end position="316"/>
    </location>
</feature>
<sequence length="454" mass="51035">MNGQQIHYHQFCHKPPIVVQPSAAHTATVIFLHGLGDQGDGWAQILKQDLDLNYVKYVVPNAADRRVTLNFGAVMPSCGQNYVHGLIDAEIAAGLPSNRIILGGFSMGAALAIYAGLTYKQKLGCVVSMSGFLLQRTKFPGEHTANLHIPIFLGHGTQDPLVPFAFGQATKQALDVFNPNVQLKGYPGLDTPAFINKKMSRNSSESDEEIQLHDDEGGLTGRKRYQSYNAAEKLDIQFNGPRSEAQTIGWRWSSRRAHGNRSEAAEYIKEKRKNKLPVSRRIISNQAAQLFHGTDMKISVGWLTKFLKRHNFVLRRRTTVCQKPPKDYIDRLSKFIVHVEQRRKAIKFNEILAFDETAVWFDNPESRVIETRGAKDVTVLTTGHEKMRITVGLCARSDGKKSLPYVLVSRKRPDPKIVKRFEGKMVINWAGGLDLDDAPERNPHEMGYDSDELF</sequence>
<dbReference type="WBParaSite" id="jg5531">
    <property type="protein sequence ID" value="jg5531"/>
    <property type="gene ID" value="jg5531"/>
</dbReference>
<dbReference type="Proteomes" id="UP000887574">
    <property type="component" value="Unplaced"/>
</dbReference>
<evidence type="ECO:0000313" key="6">
    <source>
        <dbReference type="Proteomes" id="UP000887574"/>
    </source>
</evidence>
<name>A0A915EEL4_9BILA</name>
<dbReference type="EC" id="3.1.2.22" evidence="3"/>
<dbReference type="Gene3D" id="3.40.50.1820">
    <property type="entry name" value="alpha/beta hydrolase"/>
    <property type="match status" value="1"/>
</dbReference>
<evidence type="ECO:0000256" key="1">
    <source>
        <dbReference type="ARBA" id="ARBA00004123"/>
    </source>
</evidence>
<dbReference type="GO" id="GO:0052689">
    <property type="term" value="F:carboxylic ester hydrolase activity"/>
    <property type="evidence" value="ECO:0007669"/>
    <property type="project" value="TreeGrafter"/>
</dbReference>
<evidence type="ECO:0000313" key="7">
    <source>
        <dbReference type="WBParaSite" id="jg5531"/>
    </source>
</evidence>
<dbReference type="GO" id="GO:0005634">
    <property type="term" value="C:nucleus"/>
    <property type="evidence" value="ECO:0007669"/>
    <property type="project" value="UniProtKB-SubCell"/>
</dbReference>
<comment type="similarity">
    <text evidence="2">Belongs to the AB hydrolase superfamily. AB hydrolase 2 family.</text>
</comment>
<evidence type="ECO:0000256" key="4">
    <source>
        <dbReference type="ARBA" id="ARBA00023125"/>
    </source>
</evidence>
<dbReference type="GO" id="GO:0005737">
    <property type="term" value="C:cytoplasm"/>
    <property type="evidence" value="ECO:0007669"/>
    <property type="project" value="TreeGrafter"/>
</dbReference>
<dbReference type="SUPFAM" id="SSF46689">
    <property type="entry name" value="Homeodomain-like"/>
    <property type="match status" value="1"/>
</dbReference>
<dbReference type="InterPro" id="IPR029058">
    <property type="entry name" value="AB_hydrolase_fold"/>
</dbReference>
<accession>A0A915EEL4</accession>
<dbReference type="PANTHER" id="PTHR10655">
    <property type="entry name" value="LYSOPHOSPHOLIPASE-RELATED"/>
    <property type="match status" value="1"/>
</dbReference>
<dbReference type="SMART" id="SM00674">
    <property type="entry name" value="CENPB"/>
    <property type="match status" value="1"/>
</dbReference>
<dbReference type="GO" id="GO:0008474">
    <property type="term" value="F:palmitoyl-(protein) hydrolase activity"/>
    <property type="evidence" value="ECO:0007669"/>
    <property type="project" value="UniProtKB-EC"/>
</dbReference>
<dbReference type="PANTHER" id="PTHR10655:SF68">
    <property type="entry name" value="PALMITOYL-PROTEIN HYDROLASE"/>
    <property type="match status" value="1"/>
</dbReference>
<dbReference type="InterPro" id="IPR006600">
    <property type="entry name" value="HTH_CenpB_DNA-bd_dom"/>
</dbReference>
<dbReference type="AlphaFoldDB" id="A0A915EEL4"/>
<reference evidence="7" key="1">
    <citation type="submission" date="2022-11" db="UniProtKB">
        <authorList>
            <consortium name="WormBaseParasite"/>
        </authorList>
    </citation>
    <scope>IDENTIFICATION</scope>
</reference>
<dbReference type="SUPFAM" id="SSF53474">
    <property type="entry name" value="alpha/beta-Hydrolases"/>
    <property type="match status" value="1"/>
</dbReference>
<keyword evidence="6" id="KW-1185">Reference proteome</keyword>
<dbReference type="InterPro" id="IPR050565">
    <property type="entry name" value="LYPA1-2/EST-like"/>
</dbReference>
<dbReference type="InterPro" id="IPR009057">
    <property type="entry name" value="Homeodomain-like_sf"/>
</dbReference>
<evidence type="ECO:0000259" key="5">
    <source>
        <dbReference type="PROSITE" id="PS51253"/>
    </source>
</evidence>
<dbReference type="Gene3D" id="1.10.10.60">
    <property type="entry name" value="Homeodomain-like"/>
    <property type="match status" value="1"/>
</dbReference>
<dbReference type="PROSITE" id="PS51253">
    <property type="entry name" value="HTH_CENPB"/>
    <property type="match status" value="1"/>
</dbReference>
<protein>
    <recommendedName>
        <fullName evidence="3">palmitoyl-protein hydrolase</fullName>
        <ecNumber evidence="3">3.1.2.22</ecNumber>
    </recommendedName>
</protein>
<comment type="subcellular location">
    <subcellularLocation>
        <location evidence="1">Nucleus</location>
    </subcellularLocation>
</comment>
<proteinExistence type="inferred from homology"/>
<keyword evidence="4" id="KW-0238">DNA-binding</keyword>